<evidence type="ECO:0000313" key="1">
    <source>
        <dbReference type="EMBL" id="ADY62177.1"/>
    </source>
</evidence>
<dbReference type="Proteomes" id="UP000006860">
    <property type="component" value="Chromosome"/>
</dbReference>
<accession>F0SND4</accession>
<dbReference type="RefSeq" id="WP_013630881.1">
    <property type="nucleotide sequence ID" value="NC_015174.1"/>
</dbReference>
<name>F0SND4_RUBBR</name>
<gene>
    <name evidence="1" type="ordered locus">Plabr_4606</name>
</gene>
<dbReference type="HOGENOM" id="CLU_2071393_0_0_0"/>
<sequence>MNRARPVTEDGLQSNVQLLQQFWNRSTFHDMRIESIRRLNGRVVVNLNDYFLVLVGVKRYVEKFDDPETVWLYHSLEINGSVATLQVEAELGEFEASFTNLRLIDRRDLKVLIPPVDA</sequence>
<proteinExistence type="predicted"/>
<dbReference type="OrthoDB" id="9888581at2"/>
<organism evidence="1 2">
    <name type="scientific">Rubinisphaera brasiliensis (strain ATCC 49424 / DSM 5305 / JCM 21570 / IAM 15109 / NBRC 103401 / IFAM 1448)</name>
    <name type="common">Planctomyces brasiliensis</name>
    <dbReference type="NCBI Taxonomy" id="756272"/>
    <lineage>
        <taxon>Bacteria</taxon>
        <taxon>Pseudomonadati</taxon>
        <taxon>Planctomycetota</taxon>
        <taxon>Planctomycetia</taxon>
        <taxon>Planctomycetales</taxon>
        <taxon>Planctomycetaceae</taxon>
        <taxon>Rubinisphaera</taxon>
    </lineage>
</organism>
<protein>
    <submittedName>
        <fullName evidence="1">Uncharacterized protein</fullName>
    </submittedName>
</protein>
<evidence type="ECO:0000313" key="2">
    <source>
        <dbReference type="Proteomes" id="UP000006860"/>
    </source>
</evidence>
<keyword evidence="2" id="KW-1185">Reference proteome</keyword>
<dbReference type="EMBL" id="CP002546">
    <property type="protein sequence ID" value="ADY62177.1"/>
    <property type="molecule type" value="Genomic_DNA"/>
</dbReference>
<dbReference type="KEGG" id="pbs:Plabr_4606"/>
<reference evidence="2" key="1">
    <citation type="submission" date="2011-02" db="EMBL/GenBank/DDBJ databases">
        <title>The complete genome of Planctomyces brasiliensis DSM 5305.</title>
        <authorList>
            <person name="Lucas S."/>
            <person name="Copeland A."/>
            <person name="Lapidus A."/>
            <person name="Bruce D."/>
            <person name="Goodwin L."/>
            <person name="Pitluck S."/>
            <person name="Kyrpides N."/>
            <person name="Mavromatis K."/>
            <person name="Pagani I."/>
            <person name="Ivanova N."/>
            <person name="Ovchinnikova G."/>
            <person name="Lu M."/>
            <person name="Detter J.C."/>
            <person name="Han C."/>
            <person name="Land M."/>
            <person name="Hauser L."/>
            <person name="Markowitz V."/>
            <person name="Cheng J.-F."/>
            <person name="Hugenholtz P."/>
            <person name="Woyke T."/>
            <person name="Wu D."/>
            <person name="Tindall B."/>
            <person name="Pomrenke H.G."/>
            <person name="Brambilla E."/>
            <person name="Klenk H.-P."/>
            <person name="Eisen J.A."/>
        </authorList>
    </citation>
    <scope>NUCLEOTIDE SEQUENCE [LARGE SCALE GENOMIC DNA]</scope>
    <source>
        <strain evidence="2">ATCC 49424 / DSM 5305 / JCM 21570 / NBRC 103401 / IFAM 1448</strain>
    </source>
</reference>
<dbReference type="AlphaFoldDB" id="F0SND4"/>